<dbReference type="InterPro" id="IPR011013">
    <property type="entry name" value="Gal_mutarotase_sf_dom"/>
</dbReference>
<comment type="caution">
    <text evidence="4">The sequence shown here is derived from an EMBL/GenBank/DDBJ whole genome shotgun (WGS) entry which is preliminary data.</text>
</comment>
<proteinExistence type="predicted"/>
<comment type="cofactor">
    <cofactor evidence="1">
        <name>Ca(2+)</name>
        <dbReference type="ChEBI" id="CHEBI:29108"/>
    </cofactor>
</comment>
<evidence type="ECO:0000313" key="5">
    <source>
        <dbReference type="Proteomes" id="UP000649799"/>
    </source>
</evidence>
<organism evidence="4 5">
    <name type="scientific">Cyclobacterium plantarum</name>
    <dbReference type="NCBI Taxonomy" id="2716263"/>
    <lineage>
        <taxon>Bacteria</taxon>
        <taxon>Pseudomonadati</taxon>
        <taxon>Bacteroidota</taxon>
        <taxon>Cytophagia</taxon>
        <taxon>Cytophagales</taxon>
        <taxon>Cyclobacteriaceae</taxon>
        <taxon>Cyclobacterium</taxon>
    </lineage>
</organism>
<keyword evidence="3" id="KW-0106">Calcium</keyword>
<evidence type="ECO:0000256" key="1">
    <source>
        <dbReference type="ARBA" id="ARBA00001913"/>
    </source>
</evidence>
<dbReference type="Pfam" id="PF01263">
    <property type="entry name" value="Aldose_epim"/>
    <property type="match status" value="1"/>
</dbReference>
<dbReference type="SUPFAM" id="SSF74650">
    <property type="entry name" value="Galactose mutarotase-like"/>
    <property type="match status" value="1"/>
</dbReference>
<name>A0ABX0HDS2_9BACT</name>
<gene>
    <name evidence="4" type="ORF">G9Q97_16040</name>
</gene>
<dbReference type="RefSeq" id="WP_166148554.1">
    <property type="nucleotide sequence ID" value="NZ_JAANYN010000006.1"/>
</dbReference>
<dbReference type="InterPro" id="IPR037481">
    <property type="entry name" value="LacX"/>
</dbReference>
<dbReference type="EMBL" id="JAANYN010000006">
    <property type="protein sequence ID" value="NHE58321.1"/>
    <property type="molecule type" value="Genomic_DNA"/>
</dbReference>
<comment type="subunit">
    <text evidence="2">Monomer.</text>
</comment>
<dbReference type="InterPro" id="IPR014718">
    <property type="entry name" value="GH-type_carb-bd"/>
</dbReference>
<dbReference type="Proteomes" id="UP000649799">
    <property type="component" value="Unassembled WGS sequence"/>
</dbReference>
<dbReference type="PANTHER" id="PTHR11122">
    <property type="entry name" value="APOSPORY-ASSOCIATED PROTEIN C-RELATED"/>
    <property type="match status" value="1"/>
</dbReference>
<dbReference type="InterPro" id="IPR008183">
    <property type="entry name" value="Aldose_1/G6P_1-epimerase"/>
</dbReference>
<evidence type="ECO:0000313" key="4">
    <source>
        <dbReference type="EMBL" id="NHE58321.1"/>
    </source>
</evidence>
<sequence>MTKAAIYSVKNGPLEAQVSSLGAECISLKYKGTEYLWQADPAVWGRHAPVLFPIVGRLKNDRFSHANQSYTLKQHGFARDREFQLLDQSGNSLSFVLKQDKESLENFPFDFELIIRYTLINTGLQVDYRVNNPSPEQDLLFSIGAHPGFRCPLLPDREGFEDYVLDFGQEQLSSIPIYFLENGLIAADRKSLPLEQGKLDLKQELFSNDALIFDVNPISYLSIRSKKSGKGYAMQFSDFRWLGLWTKGENAGFICIEPWNGIADTEGHDGELKSKLGIIRLSPGDFHEVAYQVELLG</sequence>
<protein>
    <submittedName>
        <fullName evidence="4">Aldose 1-epimerase family protein</fullName>
    </submittedName>
</protein>
<dbReference type="Gene3D" id="2.70.98.10">
    <property type="match status" value="1"/>
</dbReference>
<dbReference type="PANTHER" id="PTHR11122:SF13">
    <property type="entry name" value="GLUCOSE-6-PHOSPHATE 1-EPIMERASE"/>
    <property type="match status" value="1"/>
</dbReference>
<dbReference type="CDD" id="cd09024">
    <property type="entry name" value="Aldose_epim_lacX"/>
    <property type="match status" value="1"/>
</dbReference>
<reference evidence="4 5" key="1">
    <citation type="submission" date="2020-03" db="EMBL/GenBank/DDBJ databases">
        <title>Cyclobacterium plantarum sp. nov., a marine bacterium isolated from a coastal-marine wetland.</title>
        <authorList>
            <person name="Sanchez-Porro C."/>
            <person name="Ventosa A."/>
            <person name="Amoozegar M."/>
        </authorList>
    </citation>
    <scope>NUCLEOTIDE SEQUENCE [LARGE SCALE GENOMIC DNA]</scope>
    <source>
        <strain evidence="4 5">GBPx2</strain>
    </source>
</reference>
<evidence type="ECO:0000256" key="2">
    <source>
        <dbReference type="ARBA" id="ARBA00011245"/>
    </source>
</evidence>
<keyword evidence="5" id="KW-1185">Reference proteome</keyword>
<evidence type="ECO:0000256" key="3">
    <source>
        <dbReference type="ARBA" id="ARBA00022837"/>
    </source>
</evidence>
<accession>A0ABX0HDS2</accession>